<dbReference type="GO" id="GO:0000932">
    <property type="term" value="C:P-body"/>
    <property type="evidence" value="ECO:0007669"/>
    <property type="project" value="TreeGrafter"/>
</dbReference>
<dbReference type="EMBL" id="CABIJS010000410">
    <property type="protein sequence ID" value="VUZ50960.1"/>
    <property type="molecule type" value="Genomic_DNA"/>
</dbReference>
<dbReference type="Proteomes" id="UP000321570">
    <property type="component" value="Unassembled WGS sequence"/>
</dbReference>
<dbReference type="Gene3D" id="1.25.40.180">
    <property type="match status" value="1"/>
</dbReference>
<dbReference type="GO" id="GO:0000288">
    <property type="term" value="P:nuclear-transcribed mRNA catabolic process, deadenylation-dependent decay"/>
    <property type="evidence" value="ECO:0007669"/>
    <property type="project" value="TreeGrafter"/>
</dbReference>
<dbReference type="GO" id="GO:0030015">
    <property type="term" value="C:CCR4-NOT core complex"/>
    <property type="evidence" value="ECO:0007669"/>
    <property type="project" value="InterPro"/>
</dbReference>
<accession>A0A564YUX6</accession>
<feature type="domain" description="CCR4-NOT transcription complex subunit 1 CAF1-binding" evidence="1">
    <location>
        <begin position="20"/>
        <end position="224"/>
    </location>
</feature>
<protein>
    <recommendedName>
        <fullName evidence="1">CCR4-NOT transcription complex subunit 1 CAF1-binding domain-containing protein</fullName>
    </recommendedName>
</protein>
<proteinExistence type="predicted"/>
<name>A0A564YUX6_HYMDI</name>
<dbReference type="InterPro" id="IPR032191">
    <property type="entry name" value="CNOT1_CAF1_bind"/>
</dbReference>
<evidence type="ECO:0000313" key="3">
    <source>
        <dbReference type="Proteomes" id="UP000321570"/>
    </source>
</evidence>
<sequence>MAPTIANTVDFHINTPSYIRPLMLYFVESFDNVNFEAKCEELFGVLTRDNVYLFLNVLIHNRITKDDVNLEMLADLVMKIDDRFPGGREVAVRELLKPIKRVFGSIPADGMDFGKEADLRNLGRFLGLLTLAQNKTFISCHLDLKDLVLEGITKGDNALRYVVQFVCQFLKASFGSVYHPFHSSNLVILKYLRMIYEKDDVMSEIKTEIDLLFEHLRIGMKLIPRISQSTIGAPLGDPIIKYEESGDSPFH</sequence>
<evidence type="ECO:0000259" key="1">
    <source>
        <dbReference type="Pfam" id="PF16415"/>
    </source>
</evidence>
<organism evidence="2 3">
    <name type="scientific">Hymenolepis diminuta</name>
    <name type="common">Rat tapeworm</name>
    <dbReference type="NCBI Taxonomy" id="6216"/>
    <lineage>
        <taxon>Eukaryota</taxon>
        <taxon>Metazoa</taxon>
        <taxon>Spiralia</taxon>
        <taxon>Lophotrochozoa</taxon>
        <taxon>Platyhelminthes</taxon>
        <taxon>Cestoda</taxon>
        <taxon>Eucestoda</taxon>
        <taxon>Cyclophyllidea</taxon>
        <taxon>Hymenolepididae</taxon>
        <taxon>Hymenolepis</taxon>
    </lineage>
</organism>
<dbReference type="GO" id="GO:0017148">
    <property type="term" value="P:negative regulation of translation"/>
    <property type="evidence" value="ECO:0007669"/>
    <property type="project" value="InterPro"/>
</dbReference>
<dbReference type="PANTHER" id="PTHR13162">
    <property type="entry name" value="CCR4-NOT TRANSCRIPTION COMPLEX"/>
    <property type="match status" value="1"/>
</dbReference>
<dbReference type="GO" id="GO:0060090">
    <property type="term" value="F:molecular adaptor activity"/>
    <property type="evidence" value="ECO:0007669"/>
    <property type="project" value="TreeGrafter"/>
</dbReference>
<dbReference type="Pfam" id="PF16415">
    <property type="entry name" value="CNOT1_CAF1_bind"/>
    <property type="match status" value="1"/>
</dbReference>
<evidence type="ECO:0000313" key="2">
    <source>
        <dbReference type="EMBL" id="VUZ50960.1"/>
    </source>
</evidence>
<reference evidence="2 3" key="1">
    <citation type="submission" date="2019-07" db="EMBL/GenBank/DDBJ databases">
        <authorList>
            <person name="Jastrzebski P J."/>
            <person name="Paukszto L."/>
            <person name="Jastrzebski P J."/>
        </authorList>
    </citation>
    <scope>NUCLEOTIDE SEQUENCE [LARGE SCALE GENOMIC DNA]</scope>
    <source>
        <strain evidence="2 3">WMS-il1</strain>
    </source>
</reference>
<keyword evidence="3" id="KW-1185">Reference proteome</keyword>
<gene>
    <name evidence="2" type="ORF">WMSIL1_LOCUS9778</name>
</gene>
<dbReference type="AlphaFoldDB" id="A0A564YUX6"/>
<dbReference type="PANTHER" id="PTHR13162:SF8">
    <property type="entry name" value="CCR4-NOT TRANSCRIPTION COMPLEX SUBUNIT 1"/>
    <property type="match status" value="1"/>
</dbReference>
<dbReference type="InterPro" id="IPR040398">
    <property type="entry name" value="Not1"/>
</dbReference>